<organism evidence="1 2">
    <name type="scientific">Ditylenchus dipsaci</name>
    <dbReference type="NCBI Taxonomy" id="166011"/>
    <lineage>
        <taxon>Eukaryota</taxon>
        <taxon>Metazoa</taxon>
        <taxon>Ecdysozoa</taxon>
        <taxon>Nematoda</taxon>
        <taxon>Chromadorea</taxon>
        <taxon>Rhabditida</taxon>
        <taxon>Tylenchina</taxon>
        <taxon>Tylenchomorpha</taxon>
        <taxon>Sphaerularioidea</taxon>
        <taxon>Anguinidae</taxon>
        <taxon>Anguininae</taxon>
        <taxon>Ditylenchus</taxon>
    </lineage>
</organism>
<evidence type="ECO:0000313" key="1">
    <source>
        <dbReference type="Proteomes" id="UP000887574"/>
    </source>
</evidence>
<dbReference type="AlphaFoldDB" id="A0A915CU09"/>
<proteinExistence type="predicted"/>
<name>A0A915CU09_9BILA</name>
<dbReference type="Proteomes" id="UP000887574">
    <property type="component" value="Unplaced"/>
</dbReference>
<reference evidence="2" key="1">
    <citation type="submission" date="2022-11" db="UniProtKB">
        <authorList>
            <consortium name="WormBaseParasite"/>
        </authorList>
    </citation>
    <scope>IDENTIFICATION</scope>
</reference>
<dbReference type="WBParaSite" id="jg12393">
    <property type="protein sequence ID" value="jg12393"/>
    <property type="gene ID" value="jg12393"/>
</dbReference>
<accession>A0A915CU09</accession>
<protein>
    <submittedName>
        <fullName evidence="2">Uncharacterized protein</fullName>
    </submittedName>
</protein>
<sequence>MDSNPFEAELVRMFEVIEKAAEEASQIAIDRDLDLDLKTIAEIQSAASQIGSEGAETISENSTRCATMLTLRMLAAARIRLKRSGKHTKSPKE</sequence>
<evidence type="ECO:0000313" key="2">
    <source>
        <dbReference type="WBParaSite" id="jg12393"/>
    </source>
</evidence>
<keyword evidence="1" id="KW-1185">Reference proteome</keyword>